<name>A0A0D2PL42_HYPSF</name>
<keyword evidence="2" id="KW-1185">Reference proteome</keyword>
<gene>
    <name evidence="1" type="ORF">HYPSUDRAFT_196514</name>
</gene>
<protein>
    <submittedName>
        <fullName evidence="1">Uncharacterized protein</fullName>
    </submittedName>
</protein>
<organism evidence="1 2">
    <name type="scientific">Hypholoma sublateritium (strain FD-334 SS-4)</name>
    <dbReference type="NCBI Taxonomy" id="945553"/>
    <lineage>
        <taxon>Eukaryota</taxon>
        <taxon>Fungi</taxon>
        <taxon>Dikarya</taxon>
        <taxon>Basidiomycota</taxon>
        <taxon>Agaricomycotina</taxon>
        <taxon>Agaricomycetes</taxon>
        <taxon>Agaricomycetidae</taxon>
        <taxon>Agaricales</taxon>
        <taxon>Agaricineae</taxon>
        <taxon>Strophariaceae</taxon>
        <taxon>Hypholoma</taxon>
    </lineage>
</organism>
<evidence type="ECO:0000313" key="2">
    <source>
        <dbReference type="Proteomes" id="UP000054270"/>
    </source>
</evidence>
<dbReference type="Proteomes" id="UP000054270">
    <property type="component" value="Unassembled WGS sequence"/>
</dbReference>
<sequence length="84" mass="8851">MDTAATSTDTRQPAPRLRYIAPQHSTMVRCCCHGWVFETVAGPQRNAAAIVAAVTAPTPVPSLWVTRSLITAPPVSPPAGPCAR</sequence>
<reference evidence="2" key="1">
    <citation type="submission" date="2014-04" db="EMBL/GenBank/DDBJ databases">
        <title>Evolutionary Origins and Diversification of the Mycorrhizal Mutualists.</title>
        <authorList>
            <consortium name="DOE Joint Genome Institute"/>
            <consortium name="Mycorrhizal Genomics Consortium"/>
            <person name="Kohler A."/>
            <person name="Kuo A."/>
            <person name="Nagy L.G."/>
            <person name="Floudas D."/>
            <person name="Copeland A."/>
            <person name="Barry K.W."/>
            <person name="Cichocki N."/>
            <person name="Veneault-Fourrey C."/>
            <person name="LaButti K."/>
            <person name="Lindquist E.A."/>
            <person name="Lipzen A."/>
            <person name="Lundell T."/>
            <person name="Morin E."/>
            <person name="Murat C."/>
            <person name="Riley R."/>
            <person name="Ohm R."/>
            <person name="Sun H."/>
            <person name="Tunlid A."/>
            <person name="Henrissat B."/>
            <person name="Grigoriev I.V."/>
            <person name="Hibbett D.S."/>
            <person name="Martin F."/>
        </authorList>
    </citation>
    <scope>NUCLEOTIDE SEQUENCE [LARGE SCALE GENOMIC DNA]</scope>
    <source>
        <strain evidence="2">FD-334 SS-4</strain>
    </source>
</reference>
<dbReference type="EMBL" id="KN817519">
    <property type="protein sequence ID" value="KJA29086.1"/>
    <property type="molecule type" value="Genomic_DNA"/>
</dbReference>
<dbReference type="SUPFAM" id="SSF50022">
    <property type="entry name" value="ISP domain"/>
    <property type="match status" value="1"/>
</dbReference>
<dbReference type="InterPro" id="IPR036922">
    <property type="entry name" value="Rieske_2Fe-2S_sf"/>
</dbReference>
<accession>A0A0D2PL42</accession>
<dbReference type="GO" id="GO:0051537">
    <property type="term" value="F:2 iron, 2 sulfur cluster binding"/>
    <property type="evidence" value="ECO:0007669"/>
    <property type="project" value="InterPro"/>
</dbReference>
<proteinExistence type="predicted"/>
<evidence type="ECO:0000313" key="1">
    <source>
        <dbReference type="EMBL" id="KJA29086.1"/>
    </source>
</evidence>
<dbReference type="AlphaFoldDB" id="A0A0D2PL42"/>